<evidence type="ECO:0000313" key="2">
    <source>
        <dbReference type="Proteomes" id="UP000256679"/>
    </source>
</evidence>
<evidence type="ECO:0000313" key="1">
    <source>
        <dbReference type="EMBL" id="RDW11729.1"/>
    </source>
</evidence>
<accession>A0A3D8P997</accession>
<comment type="caution">
    <text evidence="1">The sequence shown here is derived from an EMBL/GenBank/DDBJ whole genome shotgun (WGS) entry which is preliminary data.</text>
</comment>
<dbReference type="EMBL" id="QFCQ01000218">
    <property type="protein sequence ID" value="RDW11729.1"/>
    <property type="molecule type" value="Genomic_DNA"/>
</dbReference>
<keyword evidence="1" id="KW-0808">Transferase</keyword>
<keyword evidence="2" id="KW-1185">Reference proteome</keyword>
<proteinExistence type="predicted"/>
<dbReference type="Proteomes" id="UP000256679">
    <property type="component" value="Unassembled WGS sequence"/>
</dbReference>
<dbReference type="GO" id="GO:0016301">
    <property type="term" value="F:kinase activity"/>
    <property type="evidence" value="ECO:0007669"/>
    <property type="project" value="UniProtKB-KW"/>
</dbReference>
<protein>
    <submittedName>
        <fullName evidence="1">Sensor histidine kinase</fullName>
    </submittedName>
</protein>
<dbReference type="AlphaFoldDB" id="A0A3D8P997"/>
<organism evidence="1 2">
    <name type="scientific">Paracoccus thiocyanatus</name>
    <dbReference type="NCBI Taxonomy" id="34006"/>
    <lineage>
        <taxon>Bacteria</taxon>
        <taxon>Pseudomonadati</taxon>
        <taxon>Pseudomonadota</taxon>
        <taxon>Alphaproteobacteria</taxon>
        <taxon>Rhodobacterales</taxon>
        <taxon>Paracoccaceae</taxon>
        <taxon>Paracoccus</taxon>
    </lineage>
</organism>
<name>A0A3D8P997_9RHOB</name>
<reference evidence="1 2" key="1">
    <citation type="submission" date="2018-05" db="EMBL/GenBank/DDBJ databases">
        <title>Whole genome sequencing of Paracoccus thiocyanatus SST.</title>
        <authorList>
            <person name="Ghosh W."/>
            <person name="Rameez M.J."/>
            <person name="Roy C."/>
        </authorList>
    </citation>
    <scope>NUCLEOTIDE SEQUENCE [LARGE SCALE GENOMIC DNA]</scope>
    <source>
        <strain evidence="1 2">SST</strain>
    </source>
</reference>
<keyword evidence="1" id="KW-0418">Kinase</keyword>
<sequence length="43" mass="4623">GLGQAGMRDRASALGGTYLAPRREAGMTVTEFHLPCPSKEPHR</sequence>
<feature type="non-terminal residue" evidence="1">
    <location>
        <position position="1"/>
    </location>
</feature>
<gene>
    <name evidence="1" type="ORF">DIE28_17795</name>
</gene>